<accession>A0ABR2WDK6</accession>
<dbReference type="EMBL" id="JASJQH010003594">
    <property type="protein sequence ID" value="KAK9759569.1"/>
    <property type="molecule type" value="Genomic_DNA"/>
</dbReference>
<protein>
    <submittedName>
        <fullName evidence="1">Uncharacterized protein</fullName>
    </submittedName>
</protein>
<sequence>MLPKEISSQALTFTHIFQYAAVFGIERYVNQAIIDLALGAPDVKLLFNIPSSIRVLKLQAQGTRIATCFLKQVELERTLTDTYPPYESRDNVGFMVHDLKHLRAFFEPSLYFEQVGFAHCLASTLDFPGLREFADDPYFRADFDHCISDMNSASIHLLSFLKAKWISALHRSIYPPPCTKLRLDDDEHEAFEVKYWRPLLSEWGMSQLELDCSWRICKPQFNQEDKTILRKWFHRLGCQLMNKEMEFVVA</sequence>
<proteinExistence type="predicted"/>
<evidence type="ECO:0000313" key="2">
    <source>
        <dbReference type="Proteomes" id="UP001479436"/>
    </source>
</evidence>
<gene>
    <name evidence="1" type="ORF">K7432_017311</name>
</gene>
<comment type="caution">
    <text evidence="1">The sequence shown here is derived from an EMBL/GenBank/DDBJ whole genome shotgun (WGS) entry which is preliminary data.</text>
</comment>
<dbReference type="Proteomes" id="UP001479436">
    <property type="component" value="Unassembled WGS sequence"/>
</dbReference>
<keyword evidence="2" id="KW-1185">Reference proteome</keyword>
<evidence type="ECO:0000313" key="1">
    <source>
        <dbReference type="EMBL" id="KAK9759569.1"/>
    </source>
</evidence>
<organism evidence="1 2">
    <name type="scientific">Basidiobolus ranarum</name>
    <dbReference type="NCBI Taxonomy" id="34480"/>
    <lineage>
        <taxon>Eukaryota</taxon>
        <taxon>Fungi</taxon>
        <taxon>Fungi incertae sedis</taxon>
        <taxon>Zoopagomycota</taxon>
        <taxon>Entomophthoromycotina</taxon>
        <taxon>Basidiobolomycetes</taxon>
        <taxon>Basidiobolales</taxon>
        <taxon>Basidiobolaceae</taxon>
        <taxon>Basidiobolus</taxon>
    </lineage>
</organism>
<reference evidence="1 2" key="1">
    <citation type="submission" date="2023-04" db="EMBL/GenBank/DDBJ databases">
        <title>Genome of Basidiobolus ranarum AG-B5.</title>
        <authorList>
            <person name="Stajich J.E."/>
            <person name="Carter-House D."/>
            <person name="Gryganskyi A."/>
        </authorList>
    </citation>
    <scope>NUCLEOTIDE SEQUENCE [LARGE SCALE GENOMIC DNA]</scope>
    <source>
        <strain evidence="1 2">AG-B5</strain>
    </source>
</reference>
<name>A0ABR2WDK6_9FUNG</name>